<feature type="transmembrane region" description="Helical" evidence="5">
    <location>
        <begin position="21"/>
        <end position="43"/>
    </location>
</feature>
<evidence type="ECO:0000313" key="7">
    <source>
        <dbReference type="RefSeq" id="XP_055874973.1"/>
    </source>
</evidence>
<evidence type="ECO:0000256" key="3">
    <source>
        <dbReference type="ARBA" id="ARBA00022989"/>
    </source>
</evidence>
<dbReference type="Gene3D" id="1.20.140.150">
    <property type="match status" value="1"/>
</dbReference>
<proteinExistence type="predicted"/>
<feature type="transmembrane region" description="Helical" evidence="5">
    <location>
        <begin position="190"/>
        <end position="208"/>
    </location>
</feature>
<dbReference type="OMA" id="RVARCST"/>
<accession>A0A9W2ZJ90</accession>
<dbReference type="InterPro" id="IPR004031">
    <property type="entry name" value="PMP22/EMP/MP20/Claudin"/>
</dbReference>
<sequence>MLHLQEVCSQTSLFLQSSLPYIGSVLLSRFGILIAGLLLQLAAVSSDRWVELRRPLCYKWMDCLNRNVEMQEVAHAGLWQACYMYVVGSIPELQTYSDPYCSKFVEDIESSEWLAVGGALFMTSGIMFCNGMLTAVCLTVSKKKKNYYLSYIAFVLSGATSLLGALVYFFKMGVEFLVPYDKETTYYRASWGFFFSLSGSALMIAAGSKPLVLGRRWSIDLWTCSRREATTHL</sequence>
<dbReference type="GO" id="GO:0016020">
    <property type="term" value="C:membrane"/>
    <property type="evidence" value="ECO:0007669"/>
    <property type="project" value="UniProtKB-SubCell"/>
</dbReference>
<gene>
    <name evidence="7" type="primary">LOC106053559</name>
</gene>
<protein>
    <submittedName>
        <fullName evidence="7">Uncharacterized protein LOC106053559 isoform X1</fullName>
    </submittedName>
</protein>
<dbReference type="Proteomes" id="UP001165740">
    <property type="component" value="Chromosome 2"/>
</dbReference>
<dbReference type="AlphaFoldDB" id="A0A9W2ZJ90"/>
<evidence type="ECO:0000256" key="1">
    <source>
        <dbReference type="ARBA" id="ARBA00004141"/>
    </source>
</evidence>
<keyword evidence="6" id="KW-1185">Reference proteome</keyword>
<evidence type="ECO:0000313" key="6">
    <source>
        <dbReference type="Proteomes" id="UP001165740"/>
    </source>
</evidence>
<dbReference type="GeneID" id="106053559"/>
<comment type="subcellular location">
    <subcellularLocation>
        <location evidence="1">Membrane</location>
        <topology evidence="1">Multi-pass membrane protein</topology>
    </subcellularLocation>
</comment>
<dbReference type="OrthoDB" id="6060296at2759"/>
<keyword evidence="2 5" id="KW-0812">Transmembrane</keyword>
<name>A0A9W2ZJ90_BIOGL</name>
<dbReference type="Pfam" id="PF13903">
    <property type="entry name" value="Claudin_2"/>
    <property type="match status" value="1"/>
</dbReference>
<feature type="transmembrane region" description="Helical" evidence="5">
    <location>
        <begin position="113"/>
        <end position="136"/>
    </location>
</feature>
<evidence type="ECO:0000256" key="4">
    <source>
        <dbReference type="ARBA" id="ARBA00023136"/>
    </source>
</evidence>
<evidence type="ECO:0000256" key="5">
    <source>
        <dbReference type="SAM" id="Phobius"/>
    </source>
</evidence>
<feature type="transmembrane region" description="Helical" evidence="5">
    <location>
        <begin position="148"/>
        <end position="170"/>
    </location>
</feature>
<organism evidence="6 7">
    <name type="scientific">Biomphalaria glabrata</name>
    <name type="common">Bloodfluke planorb</name>
    <name type="synonym">Freshwater snail</name>
    <dbReference type="NCBI Taxonomy" id="6526"/>
    <lineage>
        <taxon>Eukaryota</taxon>
        <taxon>Metazoa</taxon>
        <taxon>Spiralia</taxon>
        <taxon>Lophotrochozoa</taxon>
        <taxon>Mollusca</taxon>
        <taxon>Gastropoda</taxon>
        <taxon>Heterobranchia</taxon>
        <taxon>Euthyneura</taxon>
        <taxon>Panpulmonata</taxon>
        <taxon>Hygrophila</taxon>
        <taxon>Lymnaeoidea</taxon>
        <taxon>Planorbidae</taxon>
        <taxon>Biomphalaria</taxon>
    </lineage>
</organism>
<dbReference type="RefSeq" id="XP_055874973.1">
    <property type="nucleotide sequence ID" value="XM_056018998.1"/>
</dbReference>
<keyword evidence="4 5" id="KW-0472">Membrane</keyword>
<reference evidence="7" key="1">
    <citation type="submission" date="2025-08" db="UniProtKB">
        <authorList>
            <consortium name="RefSeq"/>
        </authorList>
    </citation>
    <scope>IDENTIFICATION</scope>
</reference>
<evidence type="ECO:0000256" key="2">
    <source>
        <dbReference type="ARBA" id="ARBA00022692"/>
    </source>
</evidence>
<keyword evidence="3 5" id="KW-1133">Transmembrane helix</keyword>